<name>W3WXB9_PESFW</name>
<feature type="region of interest" description="Disordered" evidence="1">
    <location>
        <begin position="1"/>
        <end position="31"/>
    </location>
</feature>
<keyword evidence="3" id="KW-1185">Reference proteome</keyword>
<proteinExistence type="predicted"/>
<dbReference type="KEGG" id="pfy:PFICI_10585"/>
<dbReference type="HOGENOM" id="CLU_2004697_0_0_1"/>
<evidence type="ECO:0000313" key="2">
    <source>
        <dbReference type="EMBL" id="ETS78523.1"/>
    </source>
</evidence>
<reference evidence="3" key="1">
    <citation type="journal article" date="2015" name="BMC Genomics">
        <title>Genomic and transcriptomic analysis of the endophytic fungus Pestalotiopsis fici reveals its lifestyle and high potential for synthesis of natural products.</title>
        <authorList>
            <person name="Wang X."/>
            <person name="Zhang X."/>
            <person name="Liu L."/>
            <person name="Xiang M."/>
            <person name="Wang W."/>
            <person name="Sun X."/>
            <person name="Che Y."/>
            <person name="Guo L."/>
            <person name="Liu G."/>
            <person name="Guo L."/>
            <person name="Wang C."/>
            <person name="Yin W.B."/>
            <person name="Stadler M."/>
            <person name="Zhang X."/>
            <person name="Liu X."/>
        </authorList>
    </citation>
    <scope>NUCLEOTIDE SEQUENCE [LARGE SCALE GENOMIC DNA]</scope>
    <source>
        <strain evidence="3">W106-1 / CGMCC3.15140</strain>
    </source>
</reference>
<dbReference type="GeneID" id="19275598"/>
<dbReference type="RefSeq" id="XP_007837357.1">
    <property type="nucleotide sequence ID" value="XM_007839166.1"/>
</dbReference>
<protein>
    <submittedName>
        <fullName evidence="2">Uncharacterized protein</fullName>
    </submittedName>
</protein>
<evidence type="ECO:0000313" key="3">
    <source>
        <dbReference type="Proteomes" id="UP000030651"/>
    </source>
</evidence>
<dbReference type="InParanoid" id="W3WXB9"/>
<organism evidence="2 3">
    <name type="scientific">Pestalotiopsis fici (strain W106-1 / CGMCC3.15140)</name>
    <dbReference type="NCBI Taxonomy" id="1229662"/>
    <lineage>
        <taxon>Eukaryota</taxon>
        <taxon>Fungi</taxon>
        <taxon>Dikarya</taxon>
        <taxon>Ascomycota</taxon>
        <taxon>Pezizomycotina</taxon>
        <taxon>Sordariomycetes</taxon>
        <taxon>Xylariomycetidae</taxon>
        <taxon>Amphisphaeriales</taxon>
        <taxon>Sporocadaceae</taxon>
        <taxon>Pestalotiopsis</taxon>
    </lineage>
</organism>
<evidence type="ECO:0000256" key="1">
    <source>
        <dbReference type="SAM" id="MobiDB-lite"/>
    </source>
</evidence>
<sequence>MGKAVSALLGKVKGSPHSLSQEEHVEGHSPTPFAAENRTIKLVDVEQDLADRMYLGYLQHISTRWPLLHTPHIAELHCHKDELVDFRDKMILHLIYANGARYLETTGEKLAFVPERHYMLLHKL</sequence>
<accession>W3WXB9</accession>
<dbReference type="Proteomes" id="UP000030651">
    <property type="component" value="Unassembled WGS sequence"/>
</dbReference>
<dbReference type="EMBL" id="KI912115">
    <property type="protein sequence ID" value="ETS78523.1"/>
    <property type="molecule type" value="Genomic_DNA"/>
</dbReference>
<dbReference type="AlphaFoldDB" id="W3WXB9"/>
<gene>
    <name evidence="2" type="ORF">PFICI_10585</name>
</gene>